<evidence type="ECO:0000256" key="6">
    <source>
        <dbReference type="ARBA" id="ARBA00023136"/>
    </source>
</evidence>
<dbReference type="PANTHER" id="PTHR13505:SF7">
    <property type="entry name" value="TRANSMEMBRANE PROTEIN 208"/>
    <property type="match status" value="1"/>
</dbReference>
<keyword evidence="4" id="KW-0256">Endoplasmic reticulum</keyword>
<feature type="transmembrane region" description="Helical" evidence="8">
    <location>
        <begin position="94"/>
        <end position="111"/>
    </location>
</feature>
<evidence type="ECO:0000256" key="3">
    <source>
        <dbReference type="ARBA" id="ARBA00022692"/>
    </source>
</evidence>
<dbReference type="InterPro" id="IPR008506">
    <property type="entry name" value="SND2/TMEM208"/>
</dbReference>
<dbReference type="Proteomes" id="UP000789405">
    <property type="component" value="Unassembled WGS sequence"/>
</dbReference>
<reference evidence="9" key="1">
    <citation type="submission" date="2021-06" db="EMBL/GenBank/DDBJ databases">
        <authorList>
            <person name="Kallberg Y."/>
            <person name="Tangrot J."/>
            <person name="Rosling A."/>
        </authorList>
    </citation>
    <scope>NUCLEOTIDE SEQUENCE</scope>
    <source>
        <strain evidence="9">MA453B</strain>
    </source>
</reference>
<evidence type="ECO:0000256" key="4">
    <source>
        <dbReference type="ARBA" id="ARBA00022824"/>
    </source>
</evidence>
<dbReference type="PANTHER" id="PTHR13505">
    <property type="entry name" value="TRANSMEMBRANE PROTEIN 208"/>
    <property type="match status" value="1"/>
</dbReference>
<comment type="subcellular location">
    <subcellularLocation>
        <location evidence="1">Endoplasmic reticulum membrane</location>
        <topology evidence="1">Multi-pass membrane protein</topology>
    </subcellularLocation>
</comment>
<accession>A0A9N9IRI2</accession>
<keyword evidence="6 8" id="KW-0472">Membrane</keyword>
<evidence type="ECO:0000256" key="7">
    <source>
        <dbReference type="SAM" id="MobiDB-lite"/>
    </source>
</evidence>
<dbReference type="Pfam" id="PF05620">
    <property type="entry name" value="TMEM208_SND2"/>
    <property type="match status" value="1"/>
</dbReference>
<dbReference type="AlphaFoldDB" id="A0A9N9IRI2"/>
<evidence type="ECO:0000256" key="5">
    <source>
        <dbReference type="ARBA" id="ARBA00022989"/>
    </source>
</evidence>
<keyword evidence="10" id="KW-1185">Reference proteome</keyword>
<feature type="transmembrane region" description="Helical" evidence="8">
    <location>
        <begin position="44"/>
        <end position="63"/>
    </location>
</feature>
<feature type="region of interest" description="Disordered" evidence="7">
    <location>
        <begin position="146"/>
        <end position="165"/>
    </location>
</feature>
<evidence type="ECO:0000256" key="8">
    <source>
        <dbReference type="SAM" id="Phobius"/>
    </source>
</evidence>
<evidence type="ECO:0000313" key="9">
    <source>
        <dbReference type="EMBL" id="CAG8748357.1"/>
    </source>
</evidence>
<evidence type="ECO:0000313" key="10">
    <source>
        <dbReference type="Proteomes" id="UP000789405"/>
    </source>
</evidence>
<organism evidence="9 10">
    <name type="scientific">Dentiscutata erythropus</name>
    <dbReference type="NCBI Taxonomy" id="1348616"/>
    <lineage>
        <taxon>Eukaryota</taxon>
        <taxon>Fungi</taxon>
        <taxon>Fungi incertae sedis</taxon>
        <taxon>Mucoromycota</taxon>
        <taxon>Glomeromycotina</taxon>
        <taxon>Glomeromycetes</taxon>
        <taxon>Diversisporales</taxon>
        <taxon>Gigasporaceae</taxon>
        <taxon>Dentiscutata</taxon>
    </lineage>
</organism>
<evidence type="ECO:0000256" key="1">
    <source>
        <dbReference type="ARBA" id="ARBA00004477"/>
    </source>
</evidence>
<evidence type="ECO:0000256" key="2">
    <source>
        <dbReference type="ARBA" id="ARBA00009950"/>
    </source>
</evidence>
<dbReference type="GO" id="GO:0005773">
    <property type="term" value="C:vacuole"/>
    <property type="evidence" value="ECO:0007669"/>
    <property type="project" value="GOC"/>
</dbReference>
<protein>
    <submittedName>
        <fullName evidence="9">17423_t:CDS:1</fullName>
    </submittedName>
</protein>
<sequence>MAKQSDKKIAQENLKCLSNLKWGFIIVNAIYVCFRILYCFETFGFGIATLYFVTLGISMFLGAKLKSLGSPRFGPGGNVEWPGTDLNSKGMMEYMFDIIYVTWAVHIGSMFYEGVWWFYLLIPLYALYKIWTLFIQPSMFSGNEGTIPQEKSNRQKKMEKRQSKR</sequence>
<keyword evidence="3 8" id="KW-0812">Transmembrane</keyword>
<feature type="compositionally biased region" description="Basic residues" evidence="7">
    <location>
        <begin position="154"/>
        <end position="165"/>
    </location>
</feature>
<gene>
    <name evidence="9" type="ORF">DERYTH_LOCUS16645</name>
</gene>
<dbReference type="OrthoDB" id="276296at2759"/>
<dbReference type="GO" id="GO:0006624">
    <property type="term" value="P:vacuolar protein processing"/>
    <property type="evidence" value="ECO:0007669"/>
    <property type="project" value="TreeGrafter"/>
</dbReference>
<comment type="caution">
    <text evidence="9">The sequence shown here is derived from an EMBL/GenBank/DDBJ whole genome shotgun (WGS) entry which is preliminary data.</text>
</comment>
<name>A0A9N9IRI2_9GLOM</name>
<dbReference type="EMBL" id="CAJVPY010014783">
    <property type="protein sequence ID" value="CAG8748357.1"/>
    <property type="molecule type" value="Genomic_DNA"/>
</dbReference>
<keyword evidence="5 8" id="KW-1133">Transmembrane helix</keyword>
<proteinExistence type="inferred from homology"/>
<dbReference type="GO" id="GO:0005789">
    <property type="term" value="C:endoplasmic reticulum membrane"/>
    <property type="evidence" value="ECO:0007669"/>
    <property type="project" value="UniProtKB-SubCell"/>
</dbReference>
<comment type="similarity">
    <text evidence="2">Belongs to the TMEM208 family.</text>
</comment>